<dbReference type="RefSeq" id="WP_267992408.1">
    <property type="nucleotide sequence ID" value="NZ_JAPJZI010000001.1"/>
</dbReference>
<feature type="transmembrane region" description="Helical" evidence="1">
    <location>
        <begin position="450"/>
        <end position="469"/>
    </location>
</feature>
<evidence type="ECO:0000256" key="1">
    <source>
        <dbReference type="SAM" id="Phobius"/>
    </source>
</evidence>
<feature type="transmembrane region" description="Helical" evidence="1">
    <location>
        <begin position="181"/>
        <end position="201"/>
    </location>
</feature>
<keyword evidence="1" id="KW-1133">Transmembrane helix</keyword>
<feature type="transmembrane region" description="Helical" evidence="1">
    <location>
        <begin position="5"/>
        <end position="26"/>
    </location>
</feature>
<dbReference type="EMBL" id="JAPJZI010000001">
    <property type="protein sequence ID" value="MDA5400669.1"/>
    <property type="molecule type" value="Genomic_DNA"/>
</dbReference>
<feature type="transmembrane region" description="Helical" evidence="1">
    <location>
        <begin position="142"/>
        <end position="161"/>
    </location>
</feature>
<comment type="caution">
    <text evidence="3">The sequence shown here is derived from an EMBL/GenBank/DDBJ whole genome shotgun (WGS) entry which is preliminary data.</text>
</comment>
<protein>
    <submittedName>
        <fullName evidence="3">Tripartite tricarboxylate transporter permease</fullName>
    </submittedName>
</protein>
<feature type="transmembrane region" description="Helical" evidence="1">
    <location>
        <begin position="366"/>
        <end position="385"/>
    </location>
</feature>
<feature type="transmembrane region" description="Helical" evidence="1">
    <location>
        <begin position="38"/>
        <end position="59"/>
    </location>
</feature>
<feature type="transmembrane region" description="Helical" evidence="1">
    <location>
        <begin position="334"/>
        <end position="354"/>
    </location>
</feature>
<dbReference type="PANTHER" id="PTHR35342">
    <property type="entry name" value="TRICARBOXYLIC TRANSPORT PROTEIN"/>
    <property type="match status" value="1"/>
</dbReference>
<reference evidence="3" key="1">
    <citation type="submission" date="2022-11" db="EMBL/GenBank/DDBJ databases">
        <title>Draft genome sequence of Hoeflea poritis E7-10 and Hoeflea prorocentri PM5-8, separated from scleractinian coral Porites lutea and marine dinoflagellate.</title>
        <authorList>
            <person name="Zhang G."/>
            <person name="Wei Q."/>
            <person name="Cai L."/>
        </authorList>
    </citation>
    <scope>NUCLEOTIDE SEQUENCE</scope>
    <source>
        <strain evidence="3">PM5-8</strain>
    </source>
</reference>
<keyword evidence="1" id="KW-0472">Membrane</keyword>
<keyword evidence="4" id="KW-1185">Reference proteome</keyword>
<dbReference type="PANTHER" id="PTHR35342:SF5">
    <property type="entry name" value="TRICARBOXYLIC TRANSPORT PROTEIN"/>
    <property type="match status" value="1"/>
</dbReference>
<sequence>MAGVLVGIIVGAIPGLTGAMLIALLLPVTFQMQPFHAVASIVGVYVGSVSGGLITAVMLRMPGTVSNLMTMLDGYPMAQQGKARRAIALSVGASLLGGVLSWLVLAVLSEPISLWATRFTPFDYFALVILALAFVVTLSEKALLKGLLAAALGFLLALPGIDPSSAQARMTFGMVELNAGIQIMPFFVGMFAFGAVLSDIVRGTHLKKSVKLAQDTHGANLSLQDLKTHGSNLIRSSAIGTGVGILPGIGSNIASVVSYTLARNFSKNPEIFGKGAEEGIVASETANNAAVGGALIPTLALGVPGSLVDVLLLTALTIHAIQPGPMLFVNSGDLAYGLIATYIIATLAMAFFVLTGARWLAMLARVPLYLLLPIIIVASVIGAYALEGTAMSLWVMLAFGGLGVLMEWLDYPLAPFAIAFVLGPIAEAKLRTGLQITAGDWSPLYSEPTPLALFAFALIVSVFPIVKAMKRKF</sequence>
<dbReference type="InterPro" id="IPR002823">
    <property type="entry name" value="DUF112_TM"/>
</dbReference>
<keyword evidence="1" id="KW-0812">Transmembrane</keyword>
<gene>
    <name evidence="3" type="ORF">OQ273_18995</name>
</gene>
<organism evidence="3 4">
    <name type="scientific">Hoeflea prorocentri</name>
    <dbReference type="NCBI Taxonomy" id="1922333"/>
    <lineage>
        <taxon>Bacteria</taxon>
        <taxon>Pseudomonadati</taxon>
        <taxon>Pseudomonadota</taxon>
        <taxon>Alphaproteobacteria</taxon>
        <taxon>Hyphomicrobiales</taxon>
        <taxon>Rhizobiaceae</taxon>
        <taxon>Hoeflea</taxon>
    </lineage>
</organism>
<feature type="transmembrane region" description="Helical" evidence="1">
    <location>
        <begin position="115"/>
        <end position="135"/>
    </location>
</feature>
<feature type="domain" description="DUF112" evidence="2">
    <location>
        <begin position="1"/>
        <end position="416"/>
    </location>
</feature>
<proteinExistence type="predicted"/>
<feature type="transmembrane region" description="Helical" evidence="1">
    <location>
        <begin position="299"/>
        <end position="322"/>
    </location>
</feature>
<evidence type="ECO:0000313" key="4">
    <source>
        <dbReference type="Proteomes" id="UP001151234"/>
    </source>
</evidence>
<evidence type="ECO:0000259" key="2">
    <source>
        <dbReference type="Pfam" id="PF01970"/>
    </source>
</evidence>
<accession>A0A9X3ULL8</accession>
<evidence type="ECO:0000313" key="3">
    <source>
        <dbReference type="EMBL" id="MDA5400669.1"/>
    </source>
</evidence>
<dbReference type="Pfam" id="PF01970">
    <property type="entry name" value="TctA"/>
    <property type="match status" value="1"/>
</dbReference>
<dbReference type="AlphaFoldDB" id="A0A9X3ULL8"/>
<dbReference type="Proteomes" id="UP001151234">
    <property type="component" value="Unassembled WGS sequence"/>
</dbReference>
<name>A0A9X3ULL8_9HYPH</name>
<feature type="transmembrane region" description="Helical" evidence="1">
    <location>
        <begin position="86"/>
        <end position="109"/>
    </location>
</feature>